<feature type="region of interest" description="Disordered" evidence="7">
    <location>
        <begin position="1"/>
        <end position="57"/>
    </location>
</feature>
<sequence length="693" mass="79149">CNDNNQSLSSAASDSGLSSDHLDLELSPDYEALSPALSSPGPSISERGGQNSPPRYKIQPIVVKTKSSSTLEHHQQQFSNVTHVINSNNKIIGTKKPQPKVIVEKIQSEYDGLLFNKDNLNDELQQNVNQKEIKIYRMANTNKISDIQSGAAINSNQKKVTLQLKNSPTTKPVILTSNNKNFNQFQNTGVRKIIRVPQQNQQKLNSRSILLPVSMQDIKDLRTIKIVNSSNLKNKTAIKTAAANLLQQSKQGLVQKNVKYSICKEQFMIDDSLSDVTQNSDCESYVYDDSIQQNHTIIETIEDGDNVVISDIDNDDDDIDMDIVGNTHDINGQNGNYPKLILTTEEKRLLMKEGITLPTNYPLTKHEERELKRIRRKIRNKISAQDSRKRKKEYVDGLEERVKQCTEENQTLLKRIKILQTQNQDLMSQMKKIQTLLTKGTNKTTQPATCLMVLLLSMALVAVPNLKLGTNPQQQHQDSIELSELMQETNNNLNNNNNNRRSLLFDSKEQFGDALVDEEMNFDDIMSYNTNTLIISEHDYSSEDVKYLTPSKRMRTFVDYDIDDDLWNDKTRNRISPNTKFKNDEIVDDYNEHKNDIFKREASIYQENLMKNDDFQTIKMENINRNNEVIVDFIETNNHEHIKLETTNFASKDNHINIDLLSAATTTTGTATNNKLNISQQIQQNNKQKKLIL</sequence>
<dbReference type="InterPro" id="IPR004827">
    <property type="entry name" value="bZIP"/>
</dbReference>
<evidence type="ECO:0000256" key="7">
    <source>
        <dbReference type="SAM" id="MobiDB-lite"/>
    </source>
</evidence>
<dbReference type="CDD" id="cd14689">
    <property type="entry name" value="bZIP_CREB3"/>
    <property type="match status" value="1"/>
</dbReference>
<keyword evidence="3" id="KW-0238">DNA-binding</keyword>
<dbReference type="AlphaFoldDB" id="U5EMG3"/>
<dbReference type="SUPFAM" id="SSF57959">
    <property type="entry name" value="Leucine zipper domain"/>
    <property type="match status" value="1"/>
</dbReference>
<dbReference type="GO" id="GO:0005789">
    <property type="term" value="C:endoplasmic reticulum membrane"/>
    <property type="evidence" value="ECO:0007669"/>
    <property type="project" value="UniProtKB-SubCell"/>
</dbReference>
<dbReference type="EMBL" id="GANO01004487">
    <property type="protein sequence ID" value="JAB55384.1"/>
    <property type="molecule type" value="mRNA"/>
</dbReference>
<dbReference type="PANTHER" id="PTHR45996">
    <property type="entry name" value="AGAP001464-PB"/>
    <property type="match status" value="1"/>
</dbReference>
<comment type="subcellular location">
    <subcellularLocation>
        <location evidence="1">Endoplasmic reticulum membrane</location>
        <topology evidence="1">Single-pass type II membrane protein</topology>
    </subcellularLocation>
</comment>
<dbReference type="Gene3D" id="1.20.5.170">
    <property type="match status" value="1"/>
</dbReference>
<evidence type="ECO:0000256" key="5">
    <source>
        <dbReference type="ARBA" id="ARBA00023242"/>
    </source>
</evidence>
<evidence type="ECO:0000256" key="1">
    <source>
        <dbReference type="ARBA" id="ARBA00004648"/>
    </source>
</evidence>
<proteinExistence type="evidence at transcript level"/>
<keyword evidence="6" id="KW-0175">Coiled coil</keyword>
<dbReference type="GO" id="GO:0000978">
    <property type="term" value="F:RNA polymerase II cis-regulatory region sequence-specific DNA binding"/>
    <property type="evidence" value="ECO:0007669"/>
    <property type="project" value="TreeGrafter"/>
</dbReference>
<keyword evidence="2" id="KW-0805">Transcription regulation</keyword>
<name>U5EMG3_9DIPT</name>
<dbReference type="GO" id="GO:0000981">
    <property type="term" value="F:DNA-binding transcription factor activity, RNA polymerase II-specific"/>
    <property type="evidence" value="ECO:0007669"/>
    <property type="project" value="TreeGrafter"/>
</dbReference>
<dbReference type="GO" id="GO:0005634">
    <property type="term" value="C:nucleus"/>
    <property type="evidence" value="ECO:0007669"/>
    <property type="project" value="TreeGrafter"/>
</dbReference>
<dbReference type="InterPro" id="IPR051381">
    <property type="entry name" value="CREB_ATF_subfamily"/>
</dbReference>
<dbReference type="Pfam" id="PF00170">
    <property type="entry name" value="bZIP_1"/>
    <property type="match status" value="1"/>
</dbReference>
<evidence type="ECO:0000256" key="6">
    <source>
        <dbReference type="SAM" id="Coils"/>
    </source>
</evidence>
<dbReference type="SMART" id="SM00338">
    <property type="entry name" value="BRLZ"/>
    <property type="match status" value="1"/>
</dbReference>
<keyword evidence="5" id="KW-0539">Nucleus</keyword>
<feature type="compositionally biased region" description="Low complexity" evidence="7">
    <location>
        <begin position="7"/>
        <end position="19"/>
    </location>
</feature>
<feature type="non-terminal residue" evidence="9">
    <location>
        <position position="1"/>
    </location>
</feature>
<organism evidence="9">
    <name type="scientific">Corethrella appendiculata</name>
    <dbReference type="NCBI Taxonomy" id="1370023"/>
    <lineage>
        <taxon>Eukaryota</taxon>
        <taxon>Metazoa</taxon>
        <taxon>Ecdysozoa</taxon>
        <taxon>Arthropoda</taxon>
        <taxon>Hexapoda</taxon>
        <taxon>Insecta</taxon>
        <taxon>Pterygota</taxon>
        <taxon>Neoptera</taxon>
        <taxon>Endopterygota</taxon>
        <taxon>Diptera</taxon>
        <taxon>Nematocera</taxon>
        <taxon>Culicoidea</taxon>
        <taxon>Chaoboridae</taxon>
        <taxon>Corethrella</taxon>
    </lineage>
</organism>
<evidence type="ECO:0000259" key="8">
    <source>
        <dbReference type="PROSITE" id="PS50217"/>
    </source>
</evidence>
<feature type="compositionally biased region" description="Low complexity" evidence="7">
    <location>
        <begin position="32"/>
        <end position="45"/>
    </location>
</feature>
<protein>
    <submittedName>
        <fullName evidence="9">Putative creb/atf family transcription factor</fullName>
    </submittedName>
</protein>
<evidence type="ECO:0000256" key="4">
    <source>
        <dbReference type="ARBA" id="ARBA00023163"/>
    </source>
</evidence>
<feature type="coiled-coil region" evidence="6">
    <location>
        <begin position="388"/>
        <end position="436"/>
    </location>
</feature>
<keyword evidence="4" id="KW-0804">Transcription</keyword>
<dbReference type="PROSITE" id="PS50217">
    <property type="entry name" value="BZIP"/>
    <property type="match status" value="1"/>
</dbReference>
<dbReference type="InterPro" id="IPR046347">
    <property type="entry name" value="bZIP_sf"/>
</dbReference>
<reference evidence="9" key="1">
    <citation type="journal article" date="2014" name="Insect Biochem. Mol. Biol.">
        <title>An insight into the sialome of the frog biting fly, Corethrella appendiculata.</title>
        <authorList>
            <person name="Ribeiro J.M.C."/>
            <person name="Chagas A.C."/>
            <person name="Pham V.M."/>
            <person name="Lounibos L.P."/>
            <person name="Calvo E."/>
        </authorList>
    </citation>
    <scope>NUCLEOTIDE SEQUENCE</scope>
    <source>
        <tissue evidence="9">Salivary glands</tissue>
    </source>
</reference>
<evidence type="ECO:0000256" key="2">
    <source>
        <dbReference type="ARBA" id="ARBA00023015"/>
    </source>
</evidence>
<accession>U5EMG3</accession>
<evidence type="ECO:0000256" key="3">
    <source>
        <dbReference type="ARBA" id="ARBA00023125"/>
    </source>
</evidence>
<evidence type="ECO:0000313" key="9">
    <source>
        <dbReference type="EMBL" id="JAB55384.1"/>
    </source>
</evidence>
<dbReference type="PANTHER" id="PTHR45996:SF3">
    <property type="entry name" value="CREB-H TRANSCRIPTION FACTOR HOMOLOG LET-607"/>
    <property type="match status" value="1"/>
</dbReference>
<feature type="domain" description="BZIP" evidence="8">
    <location>
        <begin position="370"/>
        <end position="433"/>
    </location>
</feature>